<dbReference type="GO" id="GO:0032783">
    <property type="term" value="C:super elongation complex"/>
    <property type="evidence" value="ECO:0007669"/>
    <property type="project" value="InterPro"/>
</dbReference>
<protein>
    <recommendedName>
        <fullName evidence="8">Transcription elongation factor Eaf N-terminal domain-containing protein</fullName>
    </recommendedName>
</protein>
<keyword evidence="4" id="KW-0010">Activator</keyword>
<evidence type="ECO:0000259" key="8">
    <source>
        <dbReference type="Pfam" id="PF09816"/>
    </source>
</evidence>
<proteinExistence type="inferred from homology"/>
<dbReference type="Proteomes" id="UP000314987">
    <property type="component" value="Unassembled WGS sequence"/>
</dbReference>
<evidence type="ECO:0000313" key="10">
    <source>
        <dbReference type="Proteomes" id="UP000314987"/>
    </source>
</evidence>
<organism evidence="9 10">
    <name type="scientific">Vombatus ursinus</name>
    <name type="common">Common wombat</name>
    <dbReference type="NCBI Taxonomy" id="29139"/>
    <lineage>
        <taxon>Eukaryota</taxon>
        <taxon>Metazoa</taxon>
        <taxon>Chordata</taxon>
        <taxon>Craniata</taxon>
        <taxon>Vertebrata</taxon>
        <taxon>Euteleostomi</taxon>
        <taxon>Mammalia</taxon>
        <taxon>Metatheria</taxon>
        <taxon>Diprotodontia</taxon>
        <taxon>Vombatidae</taxon>
        <taxon>Vombatus</taxon>
    </lineage>
</organism>
<dbReference type="PANTHER" id="PTHR15970:SF8">
    <property type="entry name" value="ELL-ASSOCIATED FACTOR 1"/>
    <property type="match status" value="1"/>
</dbReference>
<name>A0A4X2LLQ9_VOMUR</name>
<dbReference type="GO" id="GO:0006368">
    <property type="term" value="P:transcription elongation by RNA polymerase II"/>
    <property type="evidence" value="ECO:0007669"/>
    <property type="project" value="InterPro"/>
</dbReference>
<evidence type="ECO:0000256" key="2">
    <source>
        <dbReference type="ARBA" id="ARBA00007798"/>
    </source>
</evidence>
<dbReference type="GeneTree" id="ENSGT00390000017724"/>
<feature type="compositionally biased region" description="Basic and acidic residues" evidence="7">
    <location>
        <begin position="143"/>
        <end position="155"/>
    </location>
</feature>
<feature type="compositionally biased region" description="Low complexity" evidence="7">
    <location>
        <begin position="202"/>
        <end position="218"/>
    </location>
</feature>
<dbReference type="Ensembl" id="ENSVURT00010026153.1">
    <property type="protein sequence ID" value="ENSVURP00010022976.1"/>
    <property type="gene ID" value="ENSVURG00010017609.1"/>
</dbReference>
<keyword evidence="6" id="KW-0539">Nucleus</keyword>
<sequence>MEARASVENLGRAGRSGRYLQAASPAGRRAKARTANPLLDGREHCLKLGDSFQERPKSFFHTIRYDFKPAAIDASAQGELQVAKGDEVTLVLPHIPGAAHARSVFQGNKRPYQRDCVLIINHDTGECVLEKLTSSIQVKKRRTEGSSHTEARREQPPAGAPPPPVARRAPGKASAGPKTSPVKENPLPQLQLDDLKRELRADSSSSESSWSDSESSSSSDDDSAGASMDVDEPAARAFPSQPPQPHLSGGNPGTNGPSRPPGNNQLLDILRSDLQVSESGSDSEDS</sequence>
<evidence type="ECO:0000256" key="6">
    <source>
        <dbReference type="ARBA" id="ARBA00023242"/>
    </source>
</evidence>
<accession>A0A4X2LLQ9</accession>
<dbReference type="InterPro" id="IPR019194">
    <property type="entry name" value="Tscrpt_elong_fac_Eaf_N"/>
</dbReference>
<keyword evidence="5" id="KW-0804">Transcription</keyword>
<dbReference type="InterPro" id="IPR027093">
    <property type="entry name" value="EAF_fam"/>
</dbReference>
<dbReference type="STRING" id="29139.ENSVURP00010022976"/>
<comment type="subcellular location">
    <subcellularLocation>
        <location evidence="1">Nucleus</location>
    </subcellularLocation>
</comment>
<evidence type="ECO:0000256" key="5">
    <source>
        <dbReference type="ARBA" id="ARBA00023163"/>
    </source>
</evidence>
<dbReference type="GO" id="GO:0003711">
    <property type="term" value="F:transcription elongation factor activity"/>
    <property type="evidence" value="ECO:0007669"/>
    <property type="project" value="TreeGrafter"/>
</dbReference>
<reference evidence="10" key="1">
    <citation type="submission" date="2018-12" db="EMBL/GenBank/DDBJ databases">
        <authorList>
            <person name="Yazar S."/>
        </authorList>
    </citation>
    <scope>NUCLEOTIDE SEQUENCE [LARGE SCALE GENOMIC DNA]</scope>
</reference>
<keyword evidence="10" id="KW-1185">Reference proteome</keyword>
<evidence type="ECO:0000256" key="4">
    <source>
        <dbReference type="ARBA" id="ARBA00023159"/>
    </source>
</evidence>
<dbReference type="Pfam" id="PF09816">
    <property type="entry name" value="EAF"/>
    <property type="match status" value="1"/>
</dbReference>
<dbReference type="AlphaFoldDB" id="A0A4X2LLQ9"/>
<dbReference type="PANTHER" id="PTHR15970">
    <property type="entry name" value="ELL-ASSOCIATED FACTOR EAF"/>
    <property type="match status" value="1"/>
</dbReference>
<evidence type="ECO:0000313" key="9">
    <source>
        <dbReference type="Ensembl" id="ENSVURP00010022976.1"/>
    </source>
</evidence>
<feature type="region of interest" description="Disordered" evidence="7">
    <location>
        <begin position="137"/>
        <end position="286"/>
    </location>
</feature>
<evidence type="ECO:0000256" key="7">
    <source>
        <dbReference type="SAM" id="MobiDB-lite"/>
    </source>
</evidence>
<dbReference type="OMA" id="NGGMERQ"/>
<feature type="domain" description="Transcription elongation factor Eaf N-terminal" evidence="8">
    <location>
        <begin position="46"/>
        <end position="143"/>
    </location>
</feature>
<keyword evidence="3" id="KW-0805">Transcription regulation</keyword>
<evidence type="ECO:0000256" key="1">
    <source>
        <dbReference type="ARBA" id="ARBA00004123"/>
    </source>
</evidence>
<reference evidence="9" key="3">
    <citation type="submission" date="2025-09" db="UniProtKB">
        <authorList>
            <consortium name="Ensembl"/>
        </authorList>
    </citation>
    <scope>IDENTIFICATION</scope>
</reference>
<feature type="region of interest" description="Disordered" evidence="7">
    <location>
        <begin position="1"/>
        <end position="32"/>
    </location>
</feature>
<evidence type="ECO:0000256" key="3">
    <source>
        <dbReference type="ARBA" id="ARBA00023015"/>
    </source>
</evidence>
<comment type="similarity">
    <text evidence="2">Belongs to the EAF family.</text>
</comment>
<reference evidence="9" key="2">
    <citation type="submission" date="2025-08" db="UniProtKB">
        <authorList>
            <consortium name="Ensembl"/>
        </authorList>
    </citation>
    <scope>IDENTIFICATION</scope>
</reference>
<feature type="compositionally biased region" description="Polar residues" evidence="7">
    <location>
        <begin position="254"/>
        <end position="266"/>
    </location>
</feature>